<keyword evidence="8" id="KW-1185">Reference proteome</keyword>
<protein>
    <submittedName>
        <fullName evidence="7">Glycine betaine/proline transport system substrate-binding protein</fullName>
    </submittedName>
</protein>
<evidence type="ECO:0000256" key="2">
    <source>
        <dbReference type="ARBA" id="ARBA00022448"/>
    </source>
</evidence>
<evidence type="ECO:0000256" key="3">
    <source>
        <dbReference type="ARBA" id="ARBA00022475"/>
    </source>
</evidence>
<dbReference type="InterPro" id="IPR007210">
    <property type="entry name" value="ABC_Gly_betaine_transp_sub-bd"/>
</dbReference>
<feature type="signal peptide" evidence="5">
    <location>
        <begin position="1"/>
        <end position="18"/>
    </location>
</feature>
<comment type="subcellular location">
    <subcellularLocation>
        <location evidence="1">Cell membrane</location>
    </subcellularLocation>
</comment>
<organism evidence="7 8">
    <name type="scientific">Candidatus Enterococcus lowellii</name>
    <dbReference type="NCBI Taxonomy" id="2230877"/>
    <lineage>
        <taxon>Bacteria</taxon>
        <taxon>Bacillati</taxon>
        <taxon>Bacillota</taxon>
        <taxon>Bacilli</taxon>
        <taxon>Lactobacillales</taxon>
        <taxon>Enterococcaceae</taxon>
        <taxon>Enterococcus</taxon>
    </lineage>
</organism>
<feature type="domain" description="ABC-type glycine betaine transport system substrate-binding" evidence="6">
    <location>
        <begin position="30"/>
        <end position="170"/>
    </location>
</feature>
<keyword evidence="4" id="KW-0472">Membrane</keyword>
<evidence type="ECO:0000259" key="6">
    <source>
        <dbReference type="Pfam" id="PF04069"/>
    </source>
</evidence>
<dbReference type="Pfam" id="PF04069">
    <property type="entry name" value="OpuAC"/>
    <property type="match status" value="2"/>
</dbReference>
<dbReference type="SUPFAM" id="SSF53850">
    <property type="entry name" value="Periplasmic binding protein-like II"/>
    <property type="match status" value="2"/>
</dbReference>
<keyword evidence="2" id="KW-0813">Transport</keyword>
<dbReference type="RefSeq" id="WP_207941187.1">
    <property type="nucleotide sequence ID" value="NZ_CP147251.1"/>
</dbReference>
<dbReference type="Gene3D" id="3.10.105.10">
    <property type="entry name" value="Dipeptide-binding Protein, Domain 3"/>
    <property type="match status" value="1"/>
</dbReference>
<dbReference type="EMBL" id="CP147251">
    <property type="protein sequence ID" value="WYJ76653.1"/>
    <property type="molecule type" value="Genomic_DNA"/>
</dbReference>
<dbReference type="Gene3D" id="3.40.190.100">
    <property type="entry name" value="Glycine betaine-binding periplasmic protein, domain 2"/>
    <property type="match status" value="1"/>
</dbReference>
<feature type="domain" description="ABC-type glycine betaine transport system substrate-binding" evidence="6">
    <location>
        <begin position="191"/>
        <end position="293"/>
    </location>
</feature>
<dbReference type="PANTHER" id="PTHR47737:SF1">
    <property type="entry name" value="GLYCINE BETAINE_PROLINE BETAINE TRANSPORT SYSTEM PERMEASE PROTEIN PROW"/>
    <property type="match status" value="1"/>
</dbReference>
<accession>A0ABZ2SMC6</accession>
<evidence type="ECO:0000256" key="1">
    <source>
        <dbReference type="ARBA" id="ARBA00004236"/>
    </source>
</evidence>
<reference evidence="7 8" key="1">
    <citation type="submission" date="2024-03" db="EMBL/GenBank/DDBJ databases">
        <title>The Genome Sequence of Enterococcus sp. DIV2402.</title>
        <authorList>
            <consortium name="The Broad Institute Genomics Platform"/>
            <consortium name="The Broad Institute Microbial Omics Core"/>
            <consortium name="The Broad Institute Genomic Center for Infectious Diseases"/>
            <person name="Earl A."/>
            <person name="Manson A."/>
            <person name="Gilmore M."/>
            <person name="Schwartman J."/>
            <person name="Shea T."/>
            <person name="Abouelleil A."/>
            <person name="Cao P."/>
            <person name="Chapman S."/>
            <person name="Cusick C."/>
            <person name="Young S."/>
            <person name="Neafsey D."/>
            <person name="Nusbaum C."/>
            <person name="Birren B."/>
        </authorList>
    </citation>
    <scope>NUCLEOTIDE SEQUENCE [LARGE SCALE GENOMIC DNA]</scope>
    <source>
        <strain evidence="7 8">DIV2402</strain>
    </source>
</reference>
<name>A0ABZ2SMC6_9ENTE</name>
<dbReference type="Proteomes" id="UP000664701">
    <property type="component" value="Chromosome"/>
</dbReference>
<feature type="chain" id="PRO_5046882363" evidence="5">
    <location>
        <begin position="19"/>
        <end position="294"/>
    </location>
</feature>
<keyword evidence="5" id="KW-0732">Signal</keyword>
<evidence type="ECO:0000313" key="7">
    <source>
        <dbReference type="EMBL" id="WYJ76653.1"/>
    </source>
</evidence>
<evidence type="ECO:0000256" key="4">
    <source>
        <dbReference type="ARBA" id="ARBA00023136"/>
    </source>
</evidence>
<proteinExistence type="predicted"/>
<evidence type="ECO:0000256" key="5">
    <source>
        <dbReference type="SAM" id="SignalP"/>
    </source>
</evidence>
<keyword evidence="3" id="KW-1003">Cell membrane</keyword>
<dbReference type="PANTHER" id="PTHR47737">
    <property type="entry name" value="GLYCINE BETAINE/PROLINE BETAINE TRANSPORT SYSTEM PERMEASE PROTEIN PROW"/>
    <property type="match status" value="1"/>
</dbReference>
<evidence type="ECO:0000313" key="8">
    <source>
        <dbReference type="Proteomes" id="UP000664701"/>
    </source>
</evidence>
<dbReference type="PROSITE" id="PS51257">
    <property type="entry name" value="PROKAR_LIPOPROTEIN"/>
    <property type="match status" value="1"/>
</dbReference>
<gene>
    <name evidence="7" type="ORF">DOK78_001286</name>
</gene>
<sequence length="294" mass="32722">MKMKIGSMLVLAGTVLLAGCGAEQATNTENIEEFVDYTITGVEPGAGVTEAAHHTMDAYENLQGWTLQESSTAGMLASLQQAIRNEEPIIITGWTPHWIFEEYELKMLEDPQETMGGAEEIRTIARKGLKEEQPEAYQIIDNFNWTLEDMQEVVNNGVDRPFPEVVEEWITANTDKVSEWTKGTKKVEGETLELVSTPWDTERASSELIKQVLEGQGYTVKMTDVEPAIMFQAVASGQADFSVAPWLPLTHQSFYEKYSDDIDDLGANLVGTQNGFVVPSYMEIDSIEDLQAKP</sequence>